<evidence type="ECO:0000313" key="3">
    <source>
        <dbReference type="Proteomes" id="UP000593802"/>
    </source>
</evidence>
<name>A0A7I8D4V2_9BACL</name>
<dbReference type="KEGG" id="eff:skT53_00720"/>
<keyword evidence="1" id="KW-1133">Transmembrane helix</keyword>
<organism evidence="2 3">
    <name type="scientific">Effusibacillus dendaii</name>
    <dbReference type="NCBI Taxonomy" id="2743772"/>
    <lineage>
        <taxon>Bacteria</taxon>
        <taxon>Bacillati</taxon>
        <taxon>Bacillota</taxon>
        <taxon>Bacilli</taxon>
        <taxon>Bacillales</taxon>
        <taxon>Alicyclobacillaceae</taxon>
        <taxon>Effusibacillus</taxon>
    </lineage>
</organism>
<reference evidence="2 3" key="1">
    <citation type="submission" date="2020-08" db="EMBL/GenBank/DDBJ databases">
        <title>Complete Genome Sequence of Effusibacillus dendaii Strain skT53, Isolated from Farmland soil.</title>
        <authorList>
            <person name="Konishi T."/>
            <person name="Kawasaki H."/>
        </authorList>
    </citation>
    <scope>NUCLEOTIDE SEQUENCE [LARGE SCALE GENOMIC DNA]</scope>
    <source>
        <strain evidence="3">skT53</strain>
    </source>
</reference>
<proteinExistence type="predicted"/>
<feature type="transmembrane region" description="Helical" evidence="1">
    <location>
        <begin position="6"/>
        <end position="25"/>
    </location>
</feature>
<evidence type="ECO:0000256" key="1">
    <source>
        <dbReference type="SAM" id="Phobius"/>
    </source>
</evidence>
<dbReference type="Proteomes" id="UP000593802">
    <property type="component" value="Chromosome"/>
</dbReference>
<dbReference type="RefSeq" id="WP_200759252.1">
    <property type="nucleotide sequence ID" value="NZ_AP023366.1"/>
</dbReference>
<dbReference type="EMBL" id="AP023366">
    <property type="protein sequence ID" value="BCJ85087.1"/>
    <property type="molecule type" value="Genomic_DNA"/>
</dbReference>
<protein>
    <submittedName>
        <fullName evidence="2">Uncharacterized protein</fullName>
    </submittedName>
</protein>
<keyword evidence="1" id="KW-0472">Membrane</keyword>
<sequence length="95" mass="11189">MWTYLMIAVASGLIEYFALSTFRIYRDIINDFLPELASQSEQPVQADLIQILLTNRFWRLTMVLPVAFLCTFILFPYDLLKGLYWLQAQIGKLFF</sequence>
<evidence type="ECO:0000313" key="2">
    <source>
        <dbReference type="EMBL" id="BCJ85087.1"/>
    </source>
</evidence>
<keyword evidence="1" id="KW-0812">Transmembrane</keyword>
<keyword evidence="3" id="KW-1185">Reference proteome</keyword>
<dbReference type="AlphaFoldDB" id="A0A7I8D4V2"/>
<feature type="transmembrane region" description="Helical" evidence="1">
    <location>
        <begin position="57"/>
        <end position="77"/>
    </location>
</feature>
<accession>A0A7I8D4V2</accession>
<gene>
    <name evidence="2" type="ORF">skT53_00720</name>
</gene>